<feature type="transmembrane region" description="Helical" evidence="1">
    <location>
        <begin position="13"/>
        <end position="32"/>
    </location>
</feature>
<evidence type="ECO:0000313" key="3">
    <source>
        <dbReference type="EnsemblPlants" id="OPUNC04G09160.1"/>
    </source>
</evidence>
<proteinExistence type="predicted"/>
<keyword evidence="1" id="KW-0472">Membrane</keyword>
<dbReference type="Gramene" id="OPUNC04G09160.1">
    <property type="protein sequence ID" value="OPUNC04G09160.1"/>
    <property type="gene ID" value="OPUNC04G09160"/>
</dbReference>
<dbReference type="STRING" id="4537.A0A0E0KQ15"/>
<keyword evidence="1" id="KW-0812">Transmembrane</keyword>
<dbReference type="PANTHER" id="PTHR31325">
    <property type="entry name" value="OS01G0798800 PROTEIN-RELATED"/>
    <property type="match status" value="1"/>
</dbReference>
<evidence type="ECO:0000256" key="1">
    <source>
        <dbReference type="SAM" id="Phobius"/>
    </source>
</evidence>
<feature type="transmembrane region" description="Helical" evidence="1">
    <location>
        <begin position="44"/>
        <end position="65"/>
    </location>
</feature>
<dbReference type="AlphaFoldDB" id="A0A0E0KQ15"/>
<dbReference type="eggNOG" id="ENOG502QQBP">
    <property type="taxonomic scope" value="Eukaryota"/>
</dbReference>
<keyword evidence="1" id="KW-1133">Transmembrane helix</keyword>
<dbReference type="Pfam" id="PF13968">
    <property type="entry name" value="DUF4220"/>
    <property type="match status" value="2"/>
</dbReference>
<keyword evidence="4" id="KW-1185">Reference proteome</keyword>
<reference evidence="3" key="1">
    <citation type="submission" date="2015-04" db="UniProtKB">
        <authorList>
            <consortium name="EnsemblPlants"/>
        </authorList>
    </citation>
    <scope>IDENTIFICATION</scope>
</reference>
<feature type="domain" description="DUF4220" evidence="2">
    <location>
        <begin position="47"/>
        <end position="146"/>
    </location>
</feature>
<sequence>MASLVQLFNKWEIQALVLLSFMLQAFLFFGGGRRRRTSSRFLRILVWIAYLGADVVAAYALGVISRQDEDFVASHQLVFVWAQFLLVHLDGQDTITGFSLEDNNLWRRHLLNLAVQAVLALYIFWKSAIGPNMNKLELAMSILVFVNCYWNNQVWGENVGAAVCDTEESRARFDRCGHHLNEAIESRRAVDGSIEYGVSSVFYVAMLSIQGALCFLSDGQYDSVIVRVWKQRRRSKVVFEILEIELGLMYDYIHTKAAVFQTRGGIVLRCISQSSFLASFLLFLVANKQRYNSIDTAITYALFVGGFSHEACVVFTTVVSPWTWAWLEGRHCNFLASIIIRMQRKRVWWSNSMGQYSLRNHLGKYDEQEKRSRSWSWK</sequence>
<dbReference type="InterPro" id="IPR025315">
    <property type="entry name" value="DUF4220"/>
</dbReference>
<name>A0A0E0KQ15_ORYPU</name>
<dbReference type="OMA" id="MEMELFL"/>
<evidence type="ECO:0000259" key="2">
    <source>
        <dbReference type="Pfam" id="PF13968"/>
    </source>
</evidence>
<evidence type="ECO:0000313" key="4">
    <source>
        <dbReference type="Proteomes" id="UP000026962"/>
    </source>
</evidence>
<organism evidence="3">
    <name type="scientific">Oryza punctata</name>
    <name type="common">Red rice</name>
    <dbReference type="NCBI Taxonomy" id="4537"/>
    <lineage>
        <taxon>Eukaryota</taxon>
        <taxon>Viridiplantae</taxon>
        <taxon>Streptophyta</taxon>
        <taxon>Embryophyta</taxon>
        <taxon>Tracheophyta</taxon>
        <taxon>Spermatophyta</taxon>
        <taxon>Magnoliopsida</taxon>
        <taxon>Liliopsida</taxon>
        <taxon>Poales</taxon>
        <taxon>Poaceae</taxon>
        <taxon>BOP clade</taxon>
        <taxon>Oryzoideae</taxon>
        <taxon>Oryzeae</taxon>
        <taxon>Oryzinae</taxon>
        <taxon>Oryza</taxon>
    </lineage>
</organism>
<protein>
    <recommendedName>
        <fullName evidence="2">DUF4220 domain-containing protein</fullName>
    </recommendedName>
</protein>
<accession>A0A0E0KQ15</accession>
<feature type="domain" description="DUF4220" evidence="2">
    <location>
        <begin position="233"/>
        <end position="358"/>
    </location>
</feature>
<dbReference type="Proteomes" id="UP000026962">
    <property type="component" value="Chromosome 4"/>
</dbReference>
<reference evidence="3" key="2">
    <citation type="submission" date="2018-05" db="EMBL/GenBank/DDBJ databases">
        <title>OpunRS2 (Oryza punctata Reference Sequence Version 2).</title>
        <authorList>
            <person name="Zhang J."/>
            <person name="Kudrna D."/>
            <person name="Lee S."/>
            <person name="Talag J."/>
            <person name="Welchert J."/>
            <person name="Wing R.A."/>
        </authorList>
    </citation>
    <scope>NUCLEOTIDE SEQUENCE [LARGE SCALE GENOMIC DNA]</scope>
</reference>
<dbReference type="HOGENOM" id="CLU_009180_0_3_1"/>
<dbReference type="EnsemblPlants" id="OPUNC04G09160.1">
    <property type="protein sequence ID" value="OPUNC04G09160.1"/>
    <property type="gene ID" value="OPUNC04G09160"/>
</dbReference>